<dbReference type="Proteomes" id="UP000307164">
    <property type="component" value="Unassembled WGS sequence"/>
</dbReference>
<evidence type="ECO:0000313" key="4">
    <source>
        <dbReference type="Proteomes" id="UP000307164"/>
    </source>
</evidence>
<keyword evidence="1" id="KW-0812">Transmembrane</keyword>
<proteinExistence type="predicted"/>
<dbReference type="RefSeq" id="WP_138589939.1">
    <property type="nucleotide sequence ID" value="NZ_PNBW01000033.1"/>
</dbReference>
<dbReference type="PROSITE" id="PS00409">
    <property type="entry name" value="PROKAR_NTER_METHYL"/>
    <property type="match status" value="1"/>
</dbReference>
<evidence type="ECO:0008006" key="6">
    <source>
        <dbReference type="Google" id="ProtNLM"/>
    </source>
</evidence>
<gene>
    <name evidence="2" type="ORF">CWC19_03110</name>
    <name evidence="3" type="ORF">CWC20_06710</name>
</gene>
<dbReference type="EMBL" id="PNBW01000033">
    <property type="protein sequence ID" value="TMO75941.1"/>
    <property type="molecule type" value="Genomic_DNA"/>
</dbReference>
<dbReference type="OrthoDB" id="6316265at2"/>
<reference evidence="2" key="3">
    <citation type="submission" date="2019-09" db="EMBL/GenBank/DDBJ databases">
        <title>Co-occurence of chitin degradation, pigmentation and bioactivity in marine Pseudoalteromonas.</title>
        <authorList>
            <person name="Sonnenschein E.C."/>
            <person name="Bech P.K."/>
        </authorList>
    </citation>
    <scope>NUCLEOTIDE SEQUENCE</scope>
    <source>
        <strain evidence="2">S3790</strain>
        <strain evidence="4">S3895</strain>
    </source>
</reference>
<protein>
    <recommendedName>
        <fullName evidence="6">Prepilin-type cleavage/methylation domain-containing protein</fullName>
    </recommendedName>
</protein>
<comment type="caution">
    <text evidence="2">The sequence shown here is derived from an EMBL/GenBank/DDBJ whole genome shotgun (WGS) entry which is preliminary data.</text>
</comment>
<keyword evidence="1" id="KW-1133">Transmembrane helix</keyword>
<dbReference type="InterPro" id="IPR012902">
    <property type="entry name" value="N_methyl_site"/>
</dbReference>
<reference evidence="5" key="2">
    <citation type="submission" date="2019-06" db="EMBL/GenBank/DDBJ databases">
        <title>Co-occurence of chitin degradation, pigmentation and bioactivity in marine Pseudoalteromonas.</title>
        <authorList>
            <person name="Sonnenschein E.C."/>
            <person name="Bech P.K."/>
        </authorList>
    </citation>
    <scope>NUCLEOTIDE SEQUENCE [LARGE SCALE GENOMIC DNA]</scope>
    <source>
        <strain evidence="5">S3790</strain>
        <strain evidence="3">S3895</strain>
    </source>
</reference>
<evidence type="ECO:0000313" key="5">
    <source>
        <dbReference type="Proteomes" id="UP000307217"/>
    </source>
</evidence>
<dbReference type="AlphaFoldDB" id="A0A5S3VCR8"/>
<name>A0A5S3VCR8_9GAMM</name>
<dbReference type="Proteomes" id="UP000307217">
    <property type="component" value="Unassembled WGS sequence"/>
</dbReference>
<dbReference type="EMBL" id="PNBX01000008">
    <property type="protein sequence ID" value="TMO69997.1"/>
    <property type="molecule type" value="Genomic_DNA"/>
</dbReference>
<evidence type="ECO:0000256" key="1">
    <source>
        <dbReference type="SAM" id="Phobius"/>
    </source>
</evidence>
<dbReference type="NCBIfam" id="TIGR02532">
    <property type="entry name" value="IV_pilin_GFxxxE"/>
    <property type="match status" value="1"/>
</dbReference>
<reference evidence="4 5" key="1">
    <citation type="submission" date="2018-01" db="EMBL/GenBank/DDBJ databases">
        <authorList>
            <person name="Paulsen S."/>
            <person name="Gram L.K."/>
        </authorList>
    </citation>
    <scope>NUCLEOTIDE SEQUENCE [LARGE SCALE GENOMIC DNA]</scope>
    <source>
        <strain evidence="2 5">S3790</strain>
        <strain evidence="3 4">S3895</strain>
    </source>
</reference>
<sequence>MMFRSSAQGFSLVELMVVLAIMGVAMTLTGGLVASVVEKQQRIVEIEKISQVFKAHSYQAYYSGYPITVKALDNNLFIKVENKPDKILSFEQLSFVEKDYKVSTRGNISPKVFYLVESINGKSDFQLPTMFRVYEK</sequence>
<accession>A0A5S3VCR8</accession>
<feature type="transmembrane region" description="Helical" evidence="1">
    <location>
        <begin position="12"/>
        <end position="37"/>
    </location>
</feature>
<dbReference type="Pfam" id="PF07963">
    <property type="entry name" value="N_methyl"/>
    <property type="match status" value="1"/>
</dbReference>
<organism evidence="2 5">
    <name type="scientific">Pseudoalteromonas aurantia</name>
    <dbReference type="NCBI Taxonomy" id="43654"/>
    <lineage>
        <taxon>Bacteria</taxon>
        <taxon>Pseudomonadati</taxon>
        <taxon>Pseudomonadota</taxon>
        <taxon>Gammaproteobacteria</taxon>
        <taxon>Alteromonadales</taxon>
        <taxon>Pseudoalteromonadaceae</taxon>
        <taxon>Pseudoalteromonas</taxon>
    </lineage>
</organism>
<dbReference type="SUPFAM" id="SSF54523">
    <property type="entry name" value="Pili subunits"/>
    <property type="match status" value="1"/>
</dbReference>
<evidence type="ECO:0000313" key="2">
    <source>
        <dbReference type="EMBL" id="TMO69997.1"/>
    </source>
</evidence>
<evidence type="ECO:0000313" key="3">
    <source>
        <dbReference type="EMBL" id="TMO75941.1"/>
    </source>
</evidence>
<keyword evidence="1" id="KW-0472">Membrane</keyword>
<dbReference type="InterPro" id="IPR045584">
    <property type="entry name" value="Pilin-like"/>
</dbReference>
<keyword evidence="4" id="KW-1185">Reference proteome</keyword>